<dbReference type="PROSITE" id="PS50904">
    <property type="entry name" value="PRELI_MSF1"/>
    <property type="match status" value="1"/>
</dbReference>
<dbReference type="PANTHER" id="PTHR11158">
    <property type="entry name" value="MSF1/PX19 RELATED"/>
    <property type="match status" value="1"/>
</dbReference>
<evidence type="ECO:0000313" key="2">
    <source>
        <dbReference type="EMBL" id="KAJ8041184.1"/>
    </source>
</evidence>
<dbReference type="GO" id="GO:0005758">
    <property type="term" value="C:mitochondrial intermembrane space"/>
    <property type="evidence" value="ECO:0007669"/>
    <property type="project" value="InterPro"/>
</dbReference>
<comment type="caution">
    <text evidence="2">The sequence shown here is derived from an EMBL/GenBank/DDBJ whole genome shotgun (WGS) entry which is preliminary data.</text>
</comment>
<reference evidence="2" key="1">
    <citation type="submission" date="2021-10" db="EMBL/GenBank/DDBJ databases">
        <title>Tropical sea cucumber genome reveals ecological adaptation and Cuvierian tubules defense mechanism.</title>
        <authorList>
            <person name="Chen T."/>
        </authorList>
    </citation>
    <scope>NUCLEOTIDE SEQUENCE</scope>
    <source>
        <strain evidence="2">Nanhai2018</strain>
        <tissue evidence="2">Muscle</tissue>
    </source>
</reference>
<sequence length="184" mass="20711">MKIWSSEYVFNHPWETVTQAAWRKYPNPLNESVIGVDVVDRKVDRDGKLLSHRVLTTTWGIPNWAIMLIGLHPVTYASEHSIVDPIEKSLELKSSNISLQNFISIDEKLVYTPHPTIQNATLLKQEAVVTVKGLSLASRLEQMVTNTISSKASAKINEEMKDFASTAKRGLEDMKSSVDVLDFE</sequence>
<dbReference type="AlphaFoldDB" id="A0A9Q1CAM8"/>
<protein>
    <submittedName>
        <fullName evidence="2">PRELI domain containing protein 3B</fullName>
    </submittedName>
</protein>
<accession>A0A9Q1CAM8</accession>
<dbReference type="InterPro" id="IPR006797">
    <property type="entry name" value="PRELI/MSF1_dom"/>
</dbReference>
<keyword evidence="3" id="KW-1185">Reference proteome</keyword>
<dbReference type="EMBL" id="JAIZAY010000005">
    <property type="protein sequence ID" value="KAJ8041184.1"/>
    <property type="molecule type" value="Genomic_DNA"/>
</dbReference>
<dbReference type="OrthoDB" id="407630at2759"/>
<proteinExistence type="predicted"/>
<evidence type="ECO:0000259" key="1">
    <source>
        <dbReference type="PROSITE" id="PS50904"/>
    </source>
</evidence>
<feature type="domain" description="PRELI/MSF1" evidence="1">
    <location>
        <begin position="1"/>
        <end position="175"/>
    </location>
</feature>
<gene>
    <name evidence="2" type="ORF">HOLleu_11924</name>
</gene>
<evidence type="ECO:0000313" key="3">
    <source>
        <dbReference type="Proteomes" id="UP001152320"/>
    </source>
</evidence>
<dbReference type="Pfam" id="PF04707">
    <property type="entry name" value="PRELI"/>
    <property type="match status" value="1"/>
</dbReference>
<dbReference type="Proteomes" id="UP001152320">
    <property type="component" value="Chromosome 5"/>
</dbReference>
<dbReference type="InterPro" id="IPR037365">
    <property type="entry name" value="Slowmo/Ups"/>
</dbReference>
<name>A0A9Q1CAM8_HOLLE</name>
<organism evidence="2 3">
    <name type="scientific">Holothuria leucospilota</name>
    <name type="common">Black long sea cucumber</name>
    <name type="synonym">Mertensiothuria leucospilota</name>
    <dbReference type="NCBI Taxonomy" id="206669"/>
    <lineage>
        <taxon>Eukaryota</taxon>
        <taxon>Metazoa</taxon>
        <taxon>Echinodermata</taxon>
        <taxon>Eleutherozoa</taxon>
        <taxon>Echinozoa</taxon>
        <taxon>Holothuroidea</taxon>
        <taxon>Aspidochirotacea</taxon>
        <taxon>Aspidochirotida</taxon>
        <taxon>Holothuriidae</taxon>
        <taxon>Holothuria</taxon>
    </lineage>
</organism>